<reference evidence="3 4" key="1">
    <citation type="journal article" date="2016" name="Nat. Commun.">
        <title>Thousands of microbial genomes shed light on interconnected biogeochemical processes in an aquifer system.</title>
        <authorList>
            <person name="Anantharaman K."/>
            <person name="Brown C.T."/>
            <person name="Hug L.A."/>
            <person name="Sharon I."/>
            <person name="Castelle C.J."/>
            <person name="Probst A.J."/>
            <person name="Thomas B.C."/>
            <person name="Singh A."/>
            <person name="Wilkins M.J."/>
            <person name="Karaoz U."/>
            <person name="Brodie E.L."/>
            <person name="Williams K.H."/>
            <person name="Hubbard S.S."/>
            <person name="Banfield J.F."/>
        </authorList>
    </citation>
    <scope>NUCLEOTIDE SEQUENCE [LARGE SCALE GENOMIC DNA]</scope>
</reference>
<dbReference type="InterPro" id="IPR029063">
    <property type="entry name" value="SAM-dependent_MTases_sf"/>
</dbReference>
<dbReference type="Gene3D" id="3.40.50.720">
    <property type="entry name" value="NAD(P)-binding Rossmann-like Domain"/>
    <property type="match status" value="1"/>
</dbReference>
<dbReference type="Pfam" id="PF08484">
    <property type="entry name" value="Methyltransf_14"/>
    <property type="match status" value="1"/>
</dbReference>
<evidence type="ECO:0000259" key="1">
    <source>
        <dbReference type="Pfam" id="PF08421"/>
    </source>
</evidence>
<dbReference type="SUPFAM" id="SSF53335">
    <property type="entry name" value="S-adenosyl-L-methionine-dependent methyltransferases"/>
    <property type="match status" value="1"/>
</dbReference>
<evidence type="ECO:0008006" key="5">
    <source>
        <dbReference type="Google" id="ProtNLM"/>
    </source>
</evidence>
<dbReference type="Gene3D" id="6.20.50.110">
    <property type="entry name" value="Methyltransferase, zinc-binding domain"/>
    <property type="match status" value="1"/>
</dbReference>
<dbReference type="InterPro" id="IPR038576">
    <property type="entry name" value="Methyltransf_Zn-bd_dom_put_sf"/>
</dbReference>
<organism evidence="3 4">
    <name type="scientific">Candidatus Beckwithbacteria bacterium RBG_13_42_9</name>
    <dbReference type="NCBI Taxonomy" id="1797457"/>
    <lineage>
        <taxon>Bacteria</taxon>
        <taxon>Candidatus Beckwithiibacteriota</taxon>
    </lineage>
</organism>
<dbReference type="CDD" id="cd02440">
    <property type="entry name" value="AdoMet_MTases"/>
    <property type="match status" value="1"/>
</dbReference>
<gene>
    <name evidence="3" type="ORF">A2160_02640</name>
</gene>
<dbReference type="PANTHER" id="PTHR43861:SF5">
    <property type="entry name" value="BLL5978 PROTEIN"/>
    <property type="match status" value="1"/>
</dbReference>
<dbReference type="AlphaFoldDB" id="A0A1F5E7H7"/>
<proteinExistence type="predicted"/>
<dbReference type="Pfam" id="PF08421">
    <property type="entry name" value="Methyltransf_13"/>
    <property type="match status" value="1"/>
</dbReference>
<sequence>MKKISCCRTCRSKHIKTFLSLGRQPLANSLLKSPNQEEKKYPLSLSFCSNCRLVQLNHTIDPKELFSHYIWLTSTSKTAREQASIFCEQVLLRTKNLDTNYSYILEVASNDGTFLKPFIKKGYRVLGVDPAKNIVNLARKNKIPTLEKFFGIKAAKEIKKEFGPAKVIIARNVLAHVADLADFVKGLDLVLADDGLLAVEVHYAKNIYEGTQYDSIYHEHLCYFTLKSAEYLFNQYHLFVVDVGESPISGGSLILYIKKQKKESALVQKYRIAEEKNGLNKFSGWQGFAKQTYSHQNKLVKLLEEIIKKNGPVVGYGASARSSTLLNFCVIDTRLVSVIADQNIIKHNYFTAGTHIPIKNPYLVMKEKPKYVLILAWNFAEEIMMILKEKYHFKGRCILPLPDRPKIVKIPEKK</sequence>
<evidence type="ECO:0000259" key="2">
    <source>
        <dbReference type="Pfam" id="PF08484"/>
    </source>
</evidence>
<dbReference type="PANTHER" id="PTHR43861">
    <property type="entry name" value="TRANS-ACONITATE 2-METHYLTRANSFERASE-RELATED"/>
    <property type="match status" value="1"/>
</dbReference>
<dbReference type="EMBL" id="MEZK01000010">
    <property type="protein sequence ID" value="OGD63357.1"/>
    <property type="molecule type" value="Genomic_DNA"/>
</dbReference>
<feature type="domain" description="C-methyltransferase" evidence="2">
    <location>
        <begin position="247"/>
        <end position="402"/>
    </location>
</feature>
<dbReference type="InterPro" id="IPR013630">
    <property type="entry name" value="Methyltransf_Zn-bd_dom_put"/>
</dbReference>
<dbReference type="STRING" id="1797457.A2160_02640"/>
<dbReference type="InterPro" id="IPR013691">
    <property type="entry name" value="MeTrfase_14"/>
</dbReference>
<dbReference type="Pfam" id="PF13489">
    <property type="entry name" value="Methyltransf_23"/>
    <property type="match status" value="1"/>
</dbReference>
<evidence type="ECO:0000313" key="4">
    <source>
        <dbReference type="Proteomes" id="UP000177006"/>
    </source>
</evidence>
<feature type="domain" description="Methyltransferase putative zinc binding" evidence="1">
    <location>
        <begin position="7"/>
        <end position="66"/>
    </location>
</feature>
<dbReference type="Gene3D" id="3.40.50.150">
    <property type="entry name" value="Vaccinia Virus protein VP39"/>
    <property type="match status" value="1"/>
</dbReference>
<accession>A0A1F5E7H7</accession>
<protein>
    <recommendedName>
        <fullName evidence="5">Methyltransferase</fullName>
    </recommendedName>
</protein>
<name>A0A1F5E7H7_9BACT</name>
<evidence type="ECO:0000313" key="3">
    <source>
        <dbReference type="EMBL" id="OGD63357.1"/>
    </source>
</evidence>
<comment type="caution">
    <text evidence="3">The sequence shown here is derived from an EMBL/GenBank/DDBJ whole genome shotgun (WGS) entry which is preliminary data.</text>
</comment>
<dbReference type="Proteomes" id="UP000177006">
    <property type="component" value="Unassembled WGS sequence"/>
</dbReference>